<keyword evidence="1" id="KW-0175">Coiled coil</keyword>
<feature type="domain" description="Glycosyltransferase 2-like" evidence="2">
    <location>
        <begin position="12"/>
        <end position="168"/>
    </location>
</feature>
<dbReference type="PATRIC" id="fig|230361.4.peg.2360"/>
<keyword evidence="4" id="KW-1185">Reference proteome</keyword>
<evidence type="ECO:0000313" key="3">
    <source>
        <dbReference type="EMBL" id="ALT70043.1"/>
    </source>
</evidence>
<feature type="coiled-coil region" evidence="1">
    <location>
        <begin position="731"/>
        <end position="758"/>
    </location>
</feature>
<gene>
    <name evidence="3" type="ORF">sm9_2287</name>
</gene>
<dbReference type="GO" id="GO:0016740">
    <property type="term" value="F:transferase activity"/>
    <property type="evidence" value="ECO:0007669"/>
    <property type="project" value="UniProtKB-KW"/>
</dbReference>
<dbReference type="SUPFAM" id="SSF53448">
    <property type="entry name" value="Nucleotide-diphospho-sugar transferases"/>
    <property type="match status" value="1"/>
</dbReference>
<evidence type="ECO:0000313" key="4">
    <source>
        <dbReference type="Proteomes" id="UP000067738"/>
    </source>
</evidence>
<dbReference type="Proteomes" id="UP000067738">
    <property type="component" value="Chromosome"/>
</dbReference>
<dbReference type="CDD" id="cd00761">
    <property type="entry name" value="Glyco_tranf_GTA_type"/>
    <property type="match status" value="1"/>
</dbReference>
<accession>A0A0U3CJN2</accession>
<organism evidence="3 4">
    <name type="scientific">Methanobrevibacter millerae</name>
    <dbReference type="NCBI Taxonomy" id="230361"/>
    <lineage>
        <taxon>Archaea</taxon>
        <taxon>Methanobacteriati</taxon>
        <taxon>Methanobacteriota</taxon>
        <taxon>Methanomada group</taxon>
        <taxon>Methanobacteria</taxon>
        <taxon>Methanobacteriales</taxon>
        <taxon>Methanobacteriaceae</taxon>
        <taxon>Methanobrevibacter</taxon>
    </lineage>
</organism>
<dbReference type="InterPro" id="IPR001173">
    <property type="entry name" value="Glyco_trans_2-like"/>
</dbReference>
<dbReference type="Gene3D" id="3.90.550.10">
    <property type="entry name" value="Spore Coat Polysaccharide Biosynthesis Protein SpsA, Chain A"/>
    <property type="match status" value="1"/>
</dbReference>
<dbReference type="AlphaFoldDB" id="A0A0U3CJN2"/>
<dbReference type="GeneID" id="26737245"/>
<dbReference type="RefSeq" id="WP_058740241.1">
    <property type="nucleotide sequence ID" value="NZ_CP011266.1"/>
</dbReference>
<reference evidence="3 4" key="1">
    <citation type="submission" date="2015-04" db="EMBL/GenBank/DDBJ databases">
        <title>The complete genome sequence of the rumen methanogen Methanobrevibacter millerae SM9.</title>
        <authorList>
            <person name="Leahy S.C."/>
            <person name="Kelly W.J."/>
            <person name="Pacheco D.M."/>
            <person name="Li D."/>
            <person name="Altermann E."/>
            <person name="Attwood G.T."/>
        </authorList>
    </citation>
    <scope>NUCLEOTIDE SEQUENCE [LARGE SCALE GENOMIC DNA]</scope>
    <source>
        <strain evidence="3 4">SM9</strain>
    </source>
</reference>
<dbReference type="Pfam" id="PF00535">
    <property type="entry name" value="Glycos_transf_2"/>
    <property type="match status" value="1"/>
</dbReference>
<keyword evidence="3" id="KW-0808">Transferase</keyword>
<evidence type="ECO:0000256" key="1">
    <source>
        <dbReference type="SAM" id="Coils"/>
    </source>
</evidence>
<dbReference type="SUPFAM" id="SSF53756">
    <property type="entry name" value="UDP-Glycosyltransferase/glycogen phosphorylase"/>
    <property type="match status" value="1"/>
</dbReference>
<protein>
    <submittedName>
        <fullName evidence="3">Glycosyl transferase GT2 family</fullName>
    </submittedName>
</protein>
<dbReference type="PANTHER" id="PTHR43685">
    <property type="entry name" value="GLYCOSYLTRANSFERASE"/>
    <property type="match status" value="1"/>
</dbReference>
<dbReference type="KEGG" id="mmil:sm9_2287"/>
<dbReference type="InterPro" id="IPR029044">
    <property type="entry name" value="Nucleotide-diphossugar_trans"/>
</dbReference>
<dbReference type="EMBL" id="CP011266">
    <property type="protein sequence ID" value="ALT70043.1"/>
    <property type="molecule type" value="Genomic_DNA"/>
</dbReference>
<dbReference type="InterPro" id="IPR050834">
    <property type="entry name" value="Glycosyltransf_2"/>
</dbReference>
<name>A0A0U3CJN2_9EURY</name>
<proteinExistence type="predicted"/>
<sequence length="775" mass="90672">MIKESDLKDGISAIIPTYKGEKYINKLLDSLINQSIDFNLFEAIFIVNGELDSTPDIIKKYQTANPEVNIILTESEKGVCNARNKGIELASMKYSIFIDDDDFISENYFEELYKFVKPNRIVLGTFYDIDEDTGKVMDSYMTPQLLKNSGIIENPYKTIKDAIVITTNKIIPTINVKNSNFNPELTNGVDIAYYANFYPDNDFEFYVVDKSIGANYYRLWREGSISRQDMSYEFNIDNRLKVIENINKGLKKAKNQEMRSFIESLTGGQVVKINEYLNKYPKEYNNVLKDILEYDYEFFPYKYLNEDLSKLNNDERKLIISYAFSPTNTTTSNVVAKKILSDKKNVDIICASLDDMPKDFTLEKIVLEYIVNKFTVTSNFSTEWDNILNFVNEGMKLIKDYGEIYSRANFVHSHFLALEYKIKNPKTYWKAEFSDPLIYTFGNRHLSGKLTDEEYISRINKILKEKNLEPISSENDINCVCEYLTFIFADEIIFTNESQKDVMIDSLPFKVDIDEKYIISPHPTLDEKYYHIKKSNYSLDKNYVNFAYFGVIFPNRSFEDFINAFENISEKFKDKIRLHLFTPNRTLFEQLLTKDLLEKTTFNQNIDYLEFLNLSKKFDVLIAEDSYTKGHFIKNPYLPSKISDYKGSDTTIWAICEKNSEMSKLDIKYKSYINDLCGNTDTLNSIMCEKTNEEIEPFTIDEKEYNKQRTVHLTQKIAELIDVCESEFKKDEMYLAKINELTTRIQNLEKENSEILNSNSWKVTKNFRKIGKKFK</sequence>
<dbReference type="PANTHER" id="PTHR43685:SF2">
    <property type="entry name" value="GLYCOSYLTRANSFERASE 2-LIKE DOMAIN-CONTAINING PROTEIN"/>
    <property type="match status" value="1"/>
</dbReference>
<dbReference type="OrthoDB" id="46222at2157"/>
<evidence type="ECO:0000259" key="2">
    <source>
        <dbReference type="Pfam" id="PF00535"/>
    </source>
</evidence>